<evidence type="ECO:0000313" key="1">
    <source>
        <dbReference type="EMBL" id="ORY00356.1"/>
    </source>
</evidence>
<organism evidence="1 2">
    <name type="scientific">Clohesyomyces aquaticus</name>
    <dbReference type="NCBI Taxonomy" id="1231657"/>
    <lineage>
        <taxon>Eukaryota</taxon>
        <taxon>Fungi</taxon>
        <taxon>Dikarya</taxon>
        <taxon>Ascomycota</taxon>
        <taxon>Pezizomycotina</taxon>
        <taxon>Dothideomycetes</taxon>
        <taxon>Pleosporomycetidae</taxon>
        <taxon>Pleosporales</taxon>
        <taxon>Lindgomycetaceae</taxon>
        <taxon>Clohesyomyces</taxon>
    </lineage>
</organism>
<proteinExistence type="predicted"/>
<keyword evidence="2" id="KW-1185">Reference proteome</keyword>
<dbReference type="Proteomes" id="UP000193144">
    <property type="component" value="Unassembled WGS sequence"/>
</dbReference>
<name>A0A1Y1YQW8_9PLEO</name>
<evidence type="ECO:0000313" key="2">
    <source>
        <dbReference type="Proteomes" id="UP000193144"/>
    </source>
</evidence>
<dbReference type="EMBL" id="MCFA01000184">
    <property type="protein sequence ID" value="ORY00356.1"/>
    <property type="molecule type" value="Genomic_DNA"/>
</dbReference>
<accession>A0A1Y1YQW8</accession>
<reference evidence="1 2" key="1">
    <citation type="submission" date="2016-07" db="EMBL/GenBank/DDBJ databases">
        <title>Pervasive Adenine N6-methylation of Active Genes in Fungi.</title>
        <authorList>
            <consortium name="DOE Joint Genome Institute"/>
            <person name="Mondo S.J."/>
            <person name="Dannebaum R.O."/>
            <person name="Kuo R.C."/>
            <person name="Labutti K."/>
            <person name="Haridas S."/>
            <person name="Kuo A."/>
            <person name="Salamov A."/>
            <person name="Ahrendt S.R."/>
            <person name="Lipzen A."/>
            <person name="Sullivan W."/>
            <person name="Andreopoulos W.B."/>
            <person name="Clum A."/>
            <person name="Lindquist E."/>
            <person name="Daum C."/>
            <person name="Ramamoorthy G.K."/>
            <person name="Gryganskyi A."/>
            <person name="Culley D."/>
            <person name="Magnuson J.K."/>
            <person name="James T.Y."/>
            <person name="O'Malley M.A."/>
            <person name="Stajich J.E."/>
            <person name="Spatafora J.W."/>
            <person name="Visel A."/>
            <person name="Grigoriev I.V."/>
        </authorList>
    </citation>
    <scope>NUCLEOTIDE SEQUENCE [LARGE SCALE GENOMIC DNA]</scope>
    <source>
        <strain evidence="1 2">CBS 115471</strain>
    </source>
</reference>
<dbReference type="AlphaFoldDB" id="A0A1Y1YQW8"/>
<protein>
    <submittedName>
        <fullName evidence="1">Uncharacterized protein</fullName>
    </submittedName>
</protein>
<sequence>MAAITCMLSHCAEGHNTTEVPLAYFRAHLEQIQQLSVWAAVATRLRLPPPAKTGASECRLPRLFSPIPASRIAYLGNDERRTKPDRCKRIPRTRNHITHHFSTAPLSRFLWTRHERGSRLKIAIDAIATIQLGHDGIYTLSSSIAFSDFPVRRHPRRPAVIGGWELVSGYVPTS</sequence>
<comment type="caution">
    <text evidence="1">The sequence shown here is derived from an EMBL/GenBank/DDBJ whole genome shotgun (WGS) entry which is preliminary data.</text>
</comment>
<gene>
    <name evidence="1" type="ORF">BCR34DRAFT_592567</name>
</gene>